<organism evidence="3 4">
    <name type="scientific">Alteromonas gracilis</name>
    <dbReference type="NCBI Taxonomy" id="1479524"/>
    <lineage>
        <taxon>Bacteria</taxon>
        <taxon>Pseudomonadati</taxon>
        <taxon>Pseudomonadota</taxon>
        <taxon>Gammaproteobacteria</taxon>
        <taxon>Alteromonadales</taxon>
        <taxon>Alteromonadaceae</taxon>
        <taxon>Alteromonas/Salinimonas group</taxon>
        <taxon>Alteromonas</taxon>
    </lineage>
</organism>
<evidence type="ECO:0000256" key="1">
    <source>
        <dbReference type="SAM" id="MobiDB-lite"/>
    </source>
</evidence>
<proteinExistence type="predicted"/>
<dbReference type="RefSeq" id="WP_105930067.1">
    <property type="nucleotide sequence ID" value="NZ_PVNO01000010.1"/>
</dbReference>
<evidence type="ECO:0000313" key="3">
    <source>
        <dbReference type="EMBL" id="PRO70062.1"/>
    </source>
</evidence>
<keyword evidence="2" id="KW-0812">Transmembrane</keyword>
<keyword evidence="2" id="KW-1133">Transmembrane helix</keyword>
<keyword evidence="2" id="KW-0472">Membrane</keyword>
<gene>
    <name evidence="3" type="ORF">C6Y39_04155</name>
</gene>
<dbReference type="EMBL" id="PVNO01000010">
    <property type="protein sequence ID" value="PRO70062.1"/>
    <property type="molecule type" value="Genomic_DNA"/>
</dbReference>
<feature type="region of interest" description="Disordered" evidence="1">
    <location>
        <begin position="50"/>
        <end position="83"/>
    </location>
</feature>
<name>A0ABX5CT48_9ALTE</name>
<evidence type="ECO:0000256" key="2">
    <source>
        <dbReference type="SAM" id="Phobius"/>
    </source>
</evidence>
<evidence type="ECO:0000313" key="4">
    <source>
        <dbReference type="Proteomes" id="UP000239539"/>
    </source>
</evidence>
<reference evidence="4" key="1">
    <citation type="journal article" date="2020" name="Int. J. Syst. Evol. Microbiol.">
        <title>Alteromonas alba sp. nov., a marine bacterium isolated from the seawater of the West Pacific Ocean.</title>
        <authorList>
            <person name="Sun C."/>
            <person name="Wu Y.-H."/>
            <person name="Xamxidin M."/>
            <person name="Cheng H."/>
            <person name="Xu X.-W."/>
        </authorList>
    </citation>
    <scope>NUCLEOTIDE SEQUENCE [LARGE SCALE GENOMIC DNA]</scope>
    <source>
        <strain evidence="4">9a2</strain>
    </source>
</reference>
<accession>A0ABX5CT48</accession>
<dbReference type="Proteomes" id="UP000239539">
    <property type="component" value="Unassembled WGS sequence"/>
</dbReference>
<protein>
    <submittedName>
        <fullName evidence="3">Uncharacterized protein</fullName>
    </submittedName>
</protein>
<keyword evidence="4" id="KW-1185">Reference proteome</keyword>
<dbReference type="PROSITE" id="PS51257">
    <property type="entry name" value="PROKAR_LIPOPROTEIN"/>
    <property type="match status" value="1"/>
</dbReference>
<comment type="caution">
    <text evidence="3">The sequence shown here is derived from an EMBL/GenBank/DDBJ whole genome shotgun (WGS) entry which is preliminary data.</text>
</comment>
<feature type="transmembrane region" description="Helical" evidence="2">
    <location>
        <begin position="29"/>
        <end position="46"/>
    </location>
</feature>
<sequence>MRLIIRLLSLAVAAYACYSGATTGEWKASVAIVALCALVFLVSFATKTRGSTFSSHADSSAAIYTPTSSSSSSCGSDGGGGDC</sequence>